<evidence type="ECO:0000313" key="6">
    <source>
        <dbReference type="Proteomes" id="UP000612956"/>
    </source>
</evidence>
<evidence type="ECO:0000256" key="2">
    <source>
        <dbReference type="ARBA" id="ARBA00023015"/>
    </source>
</evidence>
<dbReference type="EMBL" id="BMMW01000001">
    <property type="protein sequence ID" value="GGK35565.1"/>
    <property type="molecule type" value="Genomic_DNA"/>
</dbReference>
<evidence type="ECO:0000256" key="4">
    <source>
        <dbReference type="ARBA" id="ARBA00023163"/>
    </source>
</evidence>
<protein>
    <submittedName>
        <fullName evidence="5">Penicillinase repressor</fullName>
    </submittedName>
</protein>
<accession>A0A917QA38</accession>
<organism evidence="5 6">
    <name type="scientific">Nocardia camponoti</name>
    <dbReference type="NCBI Taxonomy" id="1616106"/>
    <lineage>
        <taxon>Bacteria</taxon>
        <taxon>Bacillati</taxon>
        <taxon>Actinomycetota</taxon>
        <taxon>Actinomycetes</taxon>
        <taxon>Mycobacteriales</taxon>
        <taxon>Nocardiaceae</taxon>
        <taxon>Nocardia</taxon>
    </lineage>
</organism>
<dbReference type="InterPro" id="IPR036390">
    <property type="entry name" value="WH_DNA-bd_sf"/>
</dbReference>
<evidence type="ECO:0000256" key="3">
    <source>
        <dbReference type="ARBA" id="ARBA00023125"/>
    </source>
</evidence>
<dbReference type="Proteomes" id="UP000612956">
    <property type="component" value="Unassembled WGS sequence"/>
</dbReference>
<dbReference type="GO" id="GO:0003677">
    <property type="term" value="F:DNA binding"/>
    <property type="evidence" value="ECO:0007669"/>
    <property type="project" value="UniProtKB-KW"/>
</dbReference>
<dbReference type="RefSeq" id="WP_268240865.1">
    <property type="nucleotide sequence ID" value="NZ_BMMW01000001.1"/>
</dbReference>
<comment type="similarity">
    <text evidence="1">Belongs to the BlaI transcriptional regulatory family.</text>
</comment>
<dbReference type="InterPro" id="IPR036388">
    <property type="entry name" value="WH-like_DNA-bd_sf"/>
</dbReference>
<sequence length="125" mass="14559">MRGFGELETVLMDRIWDRDVDTTTVRELFDELAAERDIAYTTVMSTMDNLHRKGWLGRERDGRAYRYWPTMTREEHSAQLMHQALGIGGRSDLVLSHFVDRISDDEFAGLRAALRREAARRVETN</sequence>
<dbReference type="AlphaFoldDB" id="A0A917QA38"/>
<reference evidence="5" key="2">
    <citation type="submission" date="2020-09" db="EMBL/GenBank/DDBJ databases">
        <authorList>
            <person name="Sun Q."/>
            <person name="Zhou Y."/>
        </authorList>
    </citation>
    <scope>NUCLEOTIDE SEQUENCE</scope>
    <source>
        <strain evidence="5">CGMCC 4.7278</strain>
    </source>
</reference>
<evidence type="ECO:0000256" key="1">
    <source>
        <dbReference type="ARBA" id="ARBA00011046"/>
    </source>
</evidence>
<reference evidence="5" key="1">
    <citation type="journal article" date="2014" name="Int. J. Syst. Evol. Microbiol.">
        <title>Complete genome sequence of Corynebacterium casei LMG S-19264T (=DSM 44701T), isolated from a smear-ripened cheese.</title>
        <authorList>
            <consortium name="US DOE Joint Genome Institute (JGI-PGF)"/>
            <person name="Walter F."/>
            <person name="Albersmeier A."/>
            <person name="Kalinowski J."/>
            <person name="Ruckert C."/>
        </authorList>
    </citation>
    <scope>NUCLEOTIDE SEQUENCE</scope>
    <source>
        <strain evidence="5">CGMCC 4.7278</strain>
    </source>
</reference>
<keyword evidence="2" id="KW-0805">Transcription regulation</keyword>
<dbReference type="GO" id="GO:0045892">
    <property type="term" value="P:negative regulation of DNA-templated transcription"/>
    <property type="evidence" value="ECO:0007669"/>
    <property type="project" value="InterPro"/>
</dbReference>
<dbReference type="Pfam" id="PF03965">
    <property type="entry name" value="Penicillinase_R"/>
    <property type="match status" value="1"/>
</dbReference>
<keyword evidence="6" id="KW-1185">Reference proteome</keyword>
<comment type="caution">
    <text evidence="5">The sequence shown here is derived from an EMBL/GenBank/DDBJ whole genome shotgun (WGS) entry which is preliminary data.</text>
</comment>
<evidence type="ECO:0000313" key="5">
    <source>
        <dbReference type="EMBL" id="GGK35565.1"/>
    </source>
</evidence>
<dbReference type="InterPro" id="IPR005650">
    <property type="entry name" value="BlaI_family"/>
</dbReference>
<dbReference type="Gene3D" id="6.10.140.850">
    <property type="match status" value="1"/>
</dbReference>
<proteinExistence type="inferred from homology"/>
<keyword evidence="4" id="KW-0804">Transcription</keyword>
<dbReference type="SUPFAM" id="SSF46785">
    <property type="entry name" value="Winged helix' DNA-binding domain"/>
    <property type="match status" value="1"/>
</dbReference>
<keyword evidence="3" id="KW-0238">DNA-binding</keyword>
<gene>
    <name evidence="5" type="ORF">GCM10011591_04020</name>
</gene>
<name>A0A917QA38_9NOCA</name>
<dbReference type="Gene3D" id="1.10.10.10">
    <property type="entry name" value="Winged helix-like DNA-binding domain superfamily/Winged helix DNA-binding domain"/>
    <property type="match status" value="1"/>
</dbReference>